<feature type="chain" id="PRO_5040305717" evidence="1">
    <location>
        <begin position="21"/>
        <end position="121"/>
    </location>
</feature>
<evidence type="ECO:0000313" key="3">
    <source>
        <dbReference type="Proteomes" id="UP001152888"/>
    </source>
</evidence>
<dbReference type="Proteomes" id="UP001152888">
    <property type="component" value="Unassembled WGS sequence"/>
</dbReference>
<keyword evidence="3" id="KW-1185">Reference proteome</keyword>
<sequence length="121" mass="13544">MYKLLFILLIGLIGFQVALGQKEEESERRGGFKVAVSPQPHFGSAIDKVTDLIPSRSIIFGKCKGLAIRLLELILSPFNRCHCGTTYVRPPVKIERKIVDQKVTNPFGFFKSEPNKLAPTE</sequence>
<organism evidence="2 3">
    <name type="scientific">Acanthoscelides obtectus</name>
    <name type="common">Bean weevil</name>
    <name type="synonym">Bruchus obtectus</name>
    <dbReference type="NCBI Taxonomy" id="200917"/>
    <lineage>
        <taxon>Eukaryota</taxon>
        <taxon>Metazoa</taxon>
        <taxon>Ecdysozoa</taxon>
        <taxon>Arthropoda</taxon>
        <taxon>Hexapoda</taxon>
        <taxon>Insecta</taxon>
        <taxon>Pterygota</taxon>
        <taxon>Neoptera</taxon>
        <taxon>Endopterygota</taxon>
        <taxon>Coleoptera</taxon>
        <taxon>Polyphaga</taxon>
        <taxon>Cucujiformia</taxon>
        <taxon>Chrysomeloidea</taxon>
        <taxon>Chrysomelidae</taxon>
        <taxon>Bruchinae</taxon>
        <taxon>Bruchini</taxon>
        <taxon>Acanthoscelides</taxon>
    </lineage>
</organism>
<reference evidence="2" key="1">
    <citation type="submission" date="2022-03" db="EMBL/GenBank/DDBJ databases">
        <authorList>
            <person name="Sayadi A."/>
        </authorList>
    </citation>
    <scope>NUCLEOTIDE SEQUENCE</scope>
</reference>
<proteinExistence type="predicted"/>
<gene>
    <name evidence="2" type="ORF">ACAOBT_LOCUS8394</name>
</gene>
<keyword evidence="1" id="KW-0732">Signal</keyword>
<name>A0A9P0P3E2_ACAOB</name>
<dbReference type="EMBL" id="CAKOFQ010006764">
    <property type="protein sequence ID" value="CAH1969402.1"/>
    <property type="molecule type" value="Genomic_DNA"/>
</dbReference>
<dbReference type="AlphaFoldDB" id="A0A9P0P3E2"/>
<accession>A0A9P0P3E2</accession>
<feature type="signal peptide" evidence="1">
    <location>
        <begin position="1"/>
        <end position="20"/>
    </location>
</feature>
<evidence type="ECO:0000313" key="2">
    <source>
        <dbReference type="EMBL" id="CAH1969402.1"/>
    </source>
</evidence>
<evidence type="ECO:0000256" key="1">
    <source>
        <dbReference type="SAM" id="SignalP"/>
    </source>
</evidence>
<protein>
    <submittedName>
        <fullName evidence="2">Uncharacterized protein</fullName>
    </submittedName>
</protein>
<comment type="caution">
    <text evidence="2">The sequence shown here is derived from an EMBL/GenBank/DDBJ whole genome shotgun (WGS) entry which is preliminary data.</text>
</comment>